<dbReference type="PANTHER" id="PTHR42893:SF46">
    <property type="entry name" value="PROTEIN DETOXIFICATION 44, CHLOROPLASTIC"/>
    <property type="match status" value="1"/>
</dbReference>
<comment type="caution">
    <text evidence="7">The sequence shown here is derived from an EMBL/GenBank/DDBJ whole genome shotgun (WGS) entry which is preliminary data.</text>
</comment>
<dbReference type="PANTHER" id="PTHR42893">
    <property type="entry name" value="PROTEIN DETOXIFICATION 44, CHLOROPLASTIC-RELATED"/>
    <property type="match status" value="1"/>
</dbReference>
<evidence type="ECO:0000256" key="4">
    <source>
        <dbReference type="ARBA" id="ARBA00022989"/>
    </source>
</evidence>
<dbReference type="Proteomes" id="UP000239772">
    <property type="component" value="Unassembled WGS sequence"/>
</dbReference>
<keyword evidence="5 6" id="KW-0472">Membrane</keyword>
<comment type="subcellular location">
    <subcellularLocation>
        <location evidence="1">Membrane</location>
        <topology evidence="1">Multi-pass membrane protein</topology>
    </subcellularLocation>
</comment>
<keyword evidence="3 6" id="KW-0812">Transmembrane</keyword>
<dbReference type="AlphaFoldDB" id="A0A2T1HYM6"/>
<accession>A0A2T1HYM6</accession>
<keyword evidence="8" id="KW-1185">Reference proteome</keyword>
<dbReference type="InterPro" id="IPR002528">
    <property type="entry name" value="MATE_fam"/>
</dbReference>
<evidence type="ECO:0000313" key="8">
    <source>
        <dbReference type="Proteomes" id="UP000239772"/>
    </source>
</evidence>
<dbReference type="InterPro" id="IPR044644">
    <property type="entry name" value="DinF-like"/>
</dbReference>
<organism evidence="7 8">
    <name type="scientific">Alsobacter soli</name>
    <dbReference type="NCBI Taxonomy" id="2109933"/>
    <lineage>
        <taxon>Bacteria</taxon>
        <taxon>Pseudomonadati</taxon>
        <taxon>Pseudomonadota</taxon>
        <taxon>Alphaproteobacteria</taxon>
        <taxon>Hyphomicrobiales</taxon>
        <taxon>Alsobacteraceae</taxon>
        <taxon>Alsobacter</taxon>
    </lineage>
</organism>
<feature type="transmembrane region" description="Helical" evidence="6">
    <location>
        <begin position="363"/>
        <end position="382"/>
    </location>
</feature>
<sequence>MLAHLTEPLIGLVDTAVIGRLGEVHLLGAVAIGAVLFDMLFWGLGSLRMSTAGLTAQAHGAGDDREVARALARAFLLAAALGCALIALQRPIMAATFALMDASPAVTAAARDYVAVRIWSGPFALANYAVLGSLIGRGRTDLGLVVQVGLNLTKVAATLLFVSGLRWGVAGAAFATLVAEALGLAGGIWVLRRAGALPRGVSWTEIMDAAALRRMLAVNRDVAIRTVALLSAFAFFTSQGARAGDVTLAANAVLYNLFLFGSYFLDGFATAAEQLCGQALGARDEGGFRRVVRLTLNLSVAVGAAVWLGAWFGGARFIDAVSTSAAVRDAAKAFLPYAALTPLVGAAAFTFDGVYVGATWTAAMRNLMLAALAIYLGVYYGAHAMSGAWSNEGLWLAFLVFLAVRGLGQGLLYRRLARSSFATV</sequence>
<feature type="transmembrane region" description="Helical" evidence="6">
    <location>
        <begin position="113"/>
        <end position="135"/>
    </location>
</feature>
<gene>
    <name evidence="7" type="ORF">SLNSH_02330</name>
</gene>
<feature type="transmembrane region" description="Helical" evidence="6">
    <location>
        <begin position="253"/>
        <end position="273"/>
    </location>
</feature>
<feature type="transmembrane region" description="Helical" evidence="6">
    <location>
        <begin position="168"/>
        <end position="191"/>
    </location>
</feature>
<dbReference type="OrthoDB" id="9789527at2"/>
<dbReference type="GO" id="GO:0015297">
    <property type="term" value="F:antiporter activity"/>
    <property type="evidence" value="ECO:0007669"/>
    <property type="project" value="InterPro"/>
</dbReference>
<reference evidence="8" key="1">
    <citation type="submission" date="2018-03" db="EMBL/GenBank/DDBJ databases">
        <authorList>
            <person name="Sun L."/>
            <person name="Liu H."/>
            <person name="Chen W."/>
            <person name="Huang K."/>
            <person name="Liu W."/>
            <person name="Gao X."/>
        </authorList>
    </citation>
    <scope>NUCLEOTIDE SEQUENCE [LARGE SCALE GENOMIC DNA]</scope>
    <source>
        <strain evidence="8">SH9</strain>
    </source>
</reference>
<evidence type="ECO:0000256" key="1">
    <source>
        <dbReference type="ARBA" id="ARBA00004141"/>
    </source>
</evidence>
<feature type="transmembrane region" description="Helical" evidence="6">
    <location>
        <begin position="222"/>
        <end position="241"/>
    </location>
</feature>
<evidence type="ECO:0000256" key="6">
    <source>
        <dbReference type="SAM" id="Phobius"/>
    </source>
</evidence>
<evidence type="ECO:0000313" key="7">
    <source>
        <dbReference type="EMBL" id="PSC06796.1"/>
    </source>
</evidence>
<feature type="transmembrane region" description="Helical" evidence="6">
    <location>
        <begin position="294"/>
        <end position="314"/>
    </location>
</feature>
<evidence type="ECO:0000256" key="2">
    <source>
        <dbReference type="ARBA" id="ARBA00010199"/>
    </source>
</evidence>
<feature type="transmembrane region" description="Helical" evidence="6">
    <location>
        <begin position="74"/>
        <end position="93"/>
    </location>
</feature>
<comment type="similarity">
    <text evidence="2">Belongs to the multi antimicrobial extrusion (MATE) (TC 2.A.66.1) family.</text>
</comment>
<protein>
    <submittedName>
        <fullName evidence="7">MATE family efflux transporter</fullName>
    </submittedName>
</protein>
<feature type="transmembrane region" description="Helical" evidence="6">
    <location>
        <begin position="142"/>
        <end position="162"/>
    </location>
</feature>
<keyword evidence="4 6" id="KW-1133">Transmembrane helix</keyword>
<name>A0A2T1HYM6_9HYPH</name>
<dbReference type="GO" id="GO:0042910">
    <property type="term" value="F:xenobiotic transmembrane transporter activity"/>
    <property type="evidence" value="ECO:0007669"/>
    <property type="project" value="InterPro"/>
</dbReference>
<dbReference type="Pfam" id="PF01554">
    <property type="entry name" value="MatE"/>
    <property type="match status" value="2"/>
</dbReference>
<feature type="transmembrane region" description="Helical" evidence="6">
    <location>
        <begin position="394"/>
        <end position="413"/>
    </location>
</feature>
<evidence type="ECO:0000256" key="3">
    <source>
        <dbReference type="ARBA" id="ARBA00022692"/>
    </source>
</evidence>
<dbReference type="EMBL" id="PVZS01000002">
    <property type="protein sequence ID" value="PSC06796.1"/>
    <property type="molecule type" value="Genomic_DNA"/>
</dbReference>
<evidence type="ECO:0000256" key="5">
    <source>
        <dbReference type="ARBA" id="ARBA00023136"/>
    </source>
</evidence>
<proteinExistence type="inferred from homology"/>
<feature type="transmembrane region" description="Helical" evidence="6">
    <location>
        <begin position="334"/>
        <end position="356"/>
    </location>
</feature>
<dbReference type="NCBIfam" id="TIGR00797">
    <property type="entry name" value="matE"/>
    <property type="match status" value="1"/>
</dbReference>
<dbReference type="CDD" id="cd13136">
    <property type="entry name" value="MATE_DinF_like"/>
    <property type="match status" value="1"/>
</dbReference>
<feature type="transmembrane region" description="Helical" evidence="6">
    <location>
        <begin position="24"/>
        <end position="44"/>
    </location>
</feature>
<dbReference type="GO" id="GO:0005886">
    <property type="term" value="C:plasma membrane"/>
    <property type="evidence" value="ECO:0007669"/>
    <property type="project" value="TreeGrafter"/>
</dbReference>